<dbReference type="CDD" id="cd21408">
    <property type="entry name" value="1B_Sen1p-like"/>
    <property type="match status" value="1"/>
</dbReference>
<evidence type="ECO:0000256" key="9">
    <source>
        <dbReference type="SAM" id="Coils"/>
    </source>
</evidence>
<dbReference type="InterPro" id="IPR047187">
    <property type="entry name" value="SF1_C_Upf1"/>
</dbReference>
<dbReference type="InterPro" id="IPR041679">
    <property type="entry name" value="DNA2/NAM7-like_C"/>
</dbReference>
<comment type="caution">
    <text evidence="12">The sequence shown here is derived from an EMBL/GenBank/DDBJ whole genome shotgun (WGS) entry which is preliminary data.</text>
</comment>
<evidence type="ECO:0000256" key="8">
    <source>
        <dbReference type="PROSITE-ProRule" id="PRU00560"/>
    </source>
</evidence>
<dbReference type="PANTHER" id="PTHR10887">
    <property type="entry name" value="DNA2/NAM7 HELICASE FAMILY"/>
    <property type="match status" value="1"/>
</dbReference>
<dbReference type="PANTHER" id="PTHR10887:SF495">
    <property type="entry name" value="HELICASE SENATAXIN ISOFORM X1-RELATED"/>
    <property type="match status" value="1"/>
</dbReference>
<comment type="subcellular location">
    <subcellularLocation>
        <location evidence="1">Nucleus</location>
    </subcellularLocation>
</comment>
<dbReference type="Pfam" id="PF13086">
    <property type="entry name" value="AAA_11"/>
    <property type="match status" value="1"/>
</dbReference>
<feature type="binding site" evidence="8">
    <location>
        <begin position="1319"/>
        <end position="1326"/>
    </location>
    <ligand>
        <name>ATP</name>
        <dbReference type="ChEBI" id="CHEBI:30616"/>
    </ligand>
</feature>
<keyword evidence="7" id="KW-0539">Nucleus</keyword>
<protein>
    <submittedName>
        <fullName evidence="12">Senataxin</fullName>
    </submittedName>
</protein>
<evidence type="ECO:0000313" key="12">
    <source>
        <dbReference type="EMBL" id="KGR12858.1"/>
    </source>
</evidence>
<dbReference type="InterPro" id="IPR024481">
    <property type="entry name" value="Helicase_Sen1_N"/>
</dbReference>
<evidence type="ECO:0000256" key="6">
    <source>
        <dbReference type="ARBA" id="ARBA00022840"/>
    </source>
</evidence>
<dbReference type="GO" id="GO:0016787">
    <property type="term" value="F:hydrolase activity"/>
    <property type="evidence" value="ECO:0007669"/>
    <property type="project" value="UniProtKB-UniRule"/>
</dbReference>
<evidence type="ECO:0000256" key="2">
    <source>
        <dbReference type="ARBA" id="ARBA00007913"/>
    </source>
</evidence>
<dbReference type="GO" id="GO:0005524">
    <property type="term" value="F:ATP binding"/>
    <property type="evidence" value="ECO:0007669"/>
    <property type="project" value="UniProtKB-UniRule"/>
</dbReference>
<dbReference type="CDD" id="cd18808">
    <property type="entry name" value="SF1_C_Upf1"/>
    <property type="match status" value="1"/>
</dbReference>
<organism evidence="12 13">
    <name type="scientific">Candida albicans P78048</name>
    <dbReference type="NCBI Taxonomy" id="1094989"/>
    <lineage>
        <taxon>Eukaryota</taxon>
        <taxon>Fungi</taxon>
        <taxon>Dikarya</taxon>
        <taxon>Ascomycota</taxon>
        <taxon>Saccharomycotina</taxon>
        <taxon>Pichiomycetes</taxon>
        <taxon>Debaryomycetaceae</taxon>
        <taxon>Candida/Lodderomyces clade</taxon>
        <taxon>Candida</taxon>
    </lineage>
</organism>
<dbReference type="GO" id="GO:0001147">
    <property type="term" value="F:transcription termination site sequence-specific DNA binding"/>
    <property type="evidence" value="ECO:0007669"/>
    <property type="project" value="TreeGrafter"/>
</dbReference>
<feature type="region of interest" description="Disordered" evidence="10">
    <location>
        <begin position="954"/>
        <end position="1019"/>
    </location>
</feature>
<dbReference type="GO" id="GO:0005694">
    <property type="term" value="C:chromosome"/>
    <property type="evidence" value="ECO:0007669"/>
    <property type="project" value="UniProtKB-ARBA"/>
</dbReference>
<feature type="domain" description="UvrD-like helicase ATP-binding" evidence="11">
    <location>
        <begin position="1298"/>
        <end position="1611"/>
    </location>
</feature>
<name>A0AB34PWT8_CANAX</name>
<feature type="coiled-coil region" evidence="9">
    <location>
        <begin position="567"/>
        <end position="594"/>
    </location>
</feature>
<keyword evidence="3 8" id="KW-0547">Nucleotide-binding</keyword>
<dbReference type="GO" id="GO:0003678">
    <property type="term" value="F:DNA helicase activity"/>
    <property type="evidence" value="ECO:0007669"/>
    <property type="project" value="UniProtKB-ARBA"/>
</dbReference>
<feature type="compositionally biased region" description="Polar residues" evidence="10">
    <location>
        <begin position="954"/>
        <end position="963"/>
    </location>
</feature>
<dbReference type="Pfam" id="PF13087">
    <property type="entry name" value="AAA_12"/>
    <property type="match status" value="1"/>
</dbReference>
<feature type="region of interest" description="Disordered" evidence="10">
    <location>
        <begin position="1828"/>
        <end position="2018"/>
    </location>
</feature>
<feature type="compositionally biased region" description="Polar residues" evidence="10">
    <location>
        <begin position="1885"/>
        <end position="1895"/>
    </location>
</feature>
<dbReference type="InterPro" id="IPR045055">
    <property type="entry name" value="DNA2/NAM7-like"/>
</dbReference>
<keyword evidence="6 8" id="KW-0067">ATP-binding</keyword>
<dbReference type="Proteomes" id="UP000030161">
    <property type="component" value="Unassembled WGS sequence"/>
</dbReference>
<accession>A0AB34PWT8</accession>
<dbReference type="FunFam" id="3.40.50.300:FF:000326">
    <property type="entry name" value="P-loop containing nucleoside triphosphate hydrolase"/>
    <property type="match status" value="1"/>
</dbReference>
<dbReference type="PROSITE" id="PS51198">
    <property type="entry name" value="UVRD_HELICASE_ATP_BIND"/>
    <property type="match status" value="1"/>
</dbReference>
<dbReference type="InterPro" id="IPR056474">
    <property type="entry name" value="SEN1_barrel"/>
</dbReference>
<evidence type="ECO:0000256" key="3">
    <source>
        <dbReference type="ARBA" id="ARBA00022741"/>
    </source>
</evidence>
<gene>
    <name evidence="12" type="ORF">MG3_02946</name>
</gene>
<feature type="compositionally biased region" description="Low complexity" evidence="10">
    <location>
        <begin position="1871"/>
        <end position="1881"/>
    </location>
</feature>
<dbReference type="Gene3D" id="3.40.50.300">
    <property type="entry name" value="P-loop containing nucleotide triphosphate hydrolases"/>
    <property type="match status" value="2"/>
</dbReference>
<feature type="coiled-coil region" evidence="9">
    <location>
        <begin position="1456"/>
        <end position="1497"/>
    </location>
</feature>
<evidence type="ECO:0000259" key="11">
    <source>
        <dbReference type="PROSITE" id="PS51198"/>
    </source>
</evidence>
<evidence type="ECO:0000256" key="1">
    <source>
        <dbReference type="ARBA" id="ARBA00004123"/>
    </source>
</evidence>
<comment type="similarity">
    <text evidence="2">Belongs to the DNA2/NAM7 helicase family.</text>
</comment>
<dbReference type="FunFam" id="3.40.50.300:FF:001152">
    <property type="entry name" value="tRNA-splicing endonuclease, putative"/>
    <property type="match status" value="1"/>
</dbReference>
<dbReference type="InterPro" id="IPR014016">
    <property type="entry name" value="UvrD-like_ATP-bd"/>
</dbReference>
<dbReference type="Pfam" id="PF12726">
    <property type="entry name" value="SEN1_N"/>
    <property type="match status" value="1"/>
</dbReference>
<dbReference type="GO" id="GO:0016604">
    <property type="term" value="C:nuclear body"/>
    <property type="evidence" value="ECO:0007669"/>
    <property type="project" value="TreeGrafter"/>
</dbReference>
<dbReference type="InterPro" id="IPR041677">
    <property type="entry name" value="DNA2/NAM7_AAA_11"/>
</dbReference>
<keyword evidence="9" id="KW-0175">Coiled coil</keyword>
<dbReference type="SUPFAM" id="SSF52540">
    <property type="entry name" value="P-loop containing nucleoside triphosphate hydrolases"/>
    <property type="match status" value="1"/>
</dbReference>
<evidence type="ECO:0000313" key="13">
    <source>
        <dbReference type="Proteomes" id="UP000030161"/>
    </source>
</evidence>
<dbReference type="EMBL" id="AJIX01000015">
    <property type="protein sequence ID" value="KGR12858.1"/>
    <property type="molecule type" value="Genomic_DNA"/>
</dbReference>
<evidence type="ECO:0000256" key="5">
    <source>
        <dbReference type="ARBA" id="ARBA00022806"/>
    </source>
</evidence>
<feature type="region of interest" description="Disordered" evidence="10">
    <location>
        <begin position="876"/>
        <end position="904"/>
    </location>
</feature>
<feature type="compositionally biased region" description="Polar residues" evidence="10">
    <location>
        <begin position="1963"/>
        <end position="1982"/>
    </location>
</feature>
<dbReference type="GO" id="GO:0006369">
    <property type="term" value="P:termination of RNA polymerase II transcription"/>
    <property type="evidence" value="ECO:0007669"/>
    <property type="project" value="TreeGrafter"/>
</dbReference>
<dbReference type="InterPro" id="IPR027417">
    <property type="entry name" value="P-loop_NTPase"/>
</dbReference>
<evidence type="ECO:0000256" key="7">
    <source>
        <dbReference type="ARBA" id="ARBA00023242"/>
    </source>
</evidence>
<dbReference type="InterPro" id="IPR044340">
    <property type="entry name" value="Helicase_Sen1_1B_dom"/>
</dbReference>
<evidence type="ECO:0000256" key="10">
    <source>
        <dbReference type="SAM" id="MobiDB-lite"/>
    </source>
</evidence>
<keyword evidence="5 8" id="KW-0347">Helicase</keyword>
<evidence type="ECO:0000256" key="4">
    <source>
        <dbReference type="ARBA" id="ARBA00022801"/>
    </source>
</evidence>
<feature type="compositionally biased region" description="Low complexity" evidence="10">
    <location>
        <begin position="1929"/>
        <end position="1948"/>
    </location>
</feature>
<feature type="compositionally biased region" description="Acidic residues" evidence="10">
    <location>
        <begin position="1010"/>
        <end position="1019"/>
    </location>
</feature>
<proteinExistence type="inferred from homology"/>
<reference evidence="12 13" key="1">
    <citation type="submission" date="2013-12" db="EMBL/GenBank/DDBJ databases">
        <title>The Genome Sequence of Candida albicans P78048.</title>
        <authorList>
            <consortium name="The Broad Institute Genome Sequencing Platform"/>
            <consortium name="The Broad Institute Genome Sequencing Center for Infectious Disease"/>
            <person name="Cuomo C."/>
            <person name="Bennett R."/>
            <person name="Hirakawa M."/>
            <person name="Noverr M."/>
            <person name="Mitchell A."/>
            <person name="Young S.K."/>
            <person name="Zeng Q."/>
            <person name="Gargeya S."/>
            <person name="Fitzgerald M."/>
            <person name="Abouelleil A."/>
            <person name="Alvarado L."/>
            <person name="Berlin A.M."/>
            <person name="Chapman S.B."/>
            <person name="Dewar J."/>
            <person name="Goldberg J."/>
            <person name="Griggs A."/>
            <person name="Gujja S."/>
            <person name="Hansen M."/>
            <person name="Howarth C."/>
            <person name="Imamovic A."/>
            <person name="Larimer J."/>
            <person name="McCowan C."/>
            <person name="Murphy C."/>
            <person name="Pearson M."/>
            <person name="Priest M."/>
            <person name="Roberts A."/>
            <person name="Saif S."/>
            <person name="Shea T."/>
            <person name="Sykes S."/>
            <person name="Wortman J."/>
            <person name="Nusbaum C."/>
            <person name="Birren B."/>
        </authorList>
    </citation>
    <scope>NUCLEOTIDE SEQUENCE [LARGE SCALE GENOMIC DNA]</scope>
    <source>
        <strain evidence="12 13">P78048</strain>
    </source>
</reference>
<dbReference type="CDD" id="cd18042">
    <property type="entry name" value="DEXXQc_SETX"/>
    <property type="match status" value="1"/>
</dbReference>
<keyword evidence="4 8" id="KW-0378">Hydrolase</keyword>
<dbReference type="Pfam" id="PF23576">
    <property type="entry name" value="SEN1_barrel"/>
    <property type="match status" value="1"/>
</dbReference>
<sequence>MSHPVTPQSGVETQKPPEYDNLVKLINLSLSEPGNSPTHETAIKQTIEYLRKYKNDPHWFCRPYMYPIACYSLILFSFPNNPVLEELKVYIGKSLSTCPYCLRAFAIAKTHLRNGFITMKKTPIVNVNQFLKAITTWEAALVQPCLNLVYNSLETIEKVQKQLHHCRDWFMSNPDLLRYYKDNKEKFAHIVKVLCASGKLPSPGTLFAGLVYLLFEGSGEEKLWACQWMEEMRQQKIRYNKSSLEEPLVVEFSIHLYRIQDAKYFNDGTAIKFWEIFYKIFDFMDDEAFILRFNTPKDIGAMSQYMNLKLSSIINVLCNSLMSNLAAPLPILLKVFTKLLSRFGSKLYRHTAPFPPATLLTGILGNPEFSKQLILSASEKSSMNDYSFQDFTDWIFLFINSLSGSQKQNASMKIGAYLLRQGNGYASSTNDLRSQRVNTLKEFGVKIFAGLFPSTVIDMNPKDPKLSVEIMSFRDVRAALEYEANTILSCAMNSPQNVDAMDLVRRCLIYDVLILVKNSYLLSKGEIPNMFDTFPIFWSSILKSKLYSNVSLVKVIIQCLRLMPMAIKFNEIKYNQANKDLESAKTQHNKSMNTICDLQNQIFSSFSLCDPENIKQIINDFDCAESVWGCIFTPLISQAALDFMNEVYNASGRLETFQECFSNNLKSSLVSININLANLTSLACYEPTPKAIRIIMDIIKALADPVDSSLSTSAANCEGEVVLFWKNCWTFLIMVFKETFVWANQFHLDELLEFARDTLDLSHLLLDSFRFIVDTLKEQTNKDMSYEFFGSFMNAFQHIIVWLKLGDLSLLNSCVELVIKGFDLASEEDFKVQDQIVEQLWKYSKKVKGHNNKLSESQRMMLMTKARELNEALVETMEREESEQKYARAGAKAEPKLRPADDEIQELRPEEFAKKINKKQQTLEGFVSFTNKAPVAPAPKEVKGTQNLDSIRQKLQQSRSSITGPPKSHLNPAPPRPAGFNSKKSPPPAPSVAIGRPLHAVKKKTTDSESSSEDESDTDLTDLFVEGKAKKIAKITEVDMNLKTIDRSNLQKRRKQIDEAKMAKERMRLRLNVNLKPLYLTVLRWNYNSKSDFPSKDKSIYQEIKDTYKDVKDYVQVTEPLLMLECWQAMQSAKLTVDEKPFELLIGSRTSVDGFFDVFASMEKTVLQDRKIGDSDLVVLALKDESLQHASDIRRYIKADGTMTCLAKVQDTKYTNSDYCDVVLRVYPSGPMMGALTPKSVVTGMKVMQMVTIEREFSSLKGLQYYDLADSIISATPNKPIEIEEEDAKKMRKIYHVNDSQARAIMGTFKSEGFSLIQGPPGTGKTKTILGIVGYSLSQEKNNKVIDISGSGSSPTPSDKAKILICAPSNAAVDELVLRLRDGVRNSSGEHMPLKVVRLGRSDAINSSVRDLTLEELVDKELQTKQTEVVIDPNIRLEHTKCINERDELRKRLATESLEEKEITELEEKIRAINKKRSELAKKLDEQREKASIANRTKEINRRNIQARILSEAQVLCSTLSGSAHDLVANLSVQFDQVIIDEACQCLELSAIIPLRYGCKKCIMVGDPNQLPPTVLSQAAASYNYEQSLFVRMQKNHPDSVYMLDVQYRMHPMISKFPSSEFYNSKLKDGDGMLELNTRPWHKDPPLTPYRFFDILGKHEKNELTRSLFNTDEAIVALQLTDKLMQLLPQDKFSGKIGIISPYKEQIRKIKEVFVRKYGKPILDEIDFNTVDGFQGQEKEIIIMSCVRASATGNVGFLSDVRRMNVALTRAKTTLWILGNKDSLSRNEVWKKLLTDAGERNCITQAYPGFLNPSNPNSGLKRKEENVFTPQQTKFAKKQKVSNESERNVHKIRNNLTKPTYRPTNARVLPSKSKSSNGNNKPDYSANNLQSSAKQSNKDTKSNTTDDAPKPYINQPKPQGDPKNGPTRSGTISKPSTTSTPAPTSSGTVKPNKPVDAGKSAPKDSTTPQNKSVNSSTPSVKSTDAAKKPTKTVAPSSSGVVKPPSNLFIPRKRPFAKK</sequence>